<evidence type="ECO:0000259" key="10">
    <source>
        <dbReference type="Pfam" id="PF02870"/>
    </source>
</evidence>
<evidence type="ECO:0000256" key="4">
    <source>
        <dbReference type="ARBA" id="ARBA00022679"/>
    </source>
</evidence>
<dbReference type="Pfam" id="PF02870">
    <property type="entry name" value="Methyltransf_1N"/>
    <property type="match status" value="1"/>
</dbReference>
<keyword evidence="5 8" id="KW-0227">DNA damage</keyword>
<evidence type="ECO:0000256" key="2">
    <source>
        <dbReference type="ARBA" id="ARBA00022490"/>
    </source>
</evidence>
<keyword evidence="12" id="KW-1185">Reference proteome</keyword>
<accession>A0ABS7TPG2</accession>
<dbReference type="NCBIfam" id="TIGR00589">
    <property type="entry name" value="ogt"/>
    <property type="match status" value="1"/>
</dbReference>
<reference evidence="11" key="1">
    <citation type="submission" date="2021-08" db="EMBL/GenBank/DDBJ databases">
        <authorList>
            <person name="Stevens D.C."/>
        </authorList>
    </citation>
    <scope>NUCLEOTIDE SEQUENCE</scope>
    <source>
        <strain evidence="11">DSM 53165</strain>
    </source>
</reference>
<comment type="miscellaneous">
    <text evidence="8">This enzyme catalyzes only one turnover and therefore is not strictly catalytic. According to one definition, an enzyme is a biocatalyst that acts repeatedly and over many reaction cycles.</text>
</comment>
<feature type="domain" description="Methylguanine DNA methyltransferase ribonuclease-like" evidence="10">
    <location>
        <begin position="7"/>
        <end position="74"/>
    </location>
</feature>
<comment type="function">
    <text evidence="8">Involved in the cellular defense against the biological effects of O6-methylguanine (O6-MeG) and O4-methylthymine (O4-MeT) in DNA. Repairs the methylated nucleobase in DNA by stoichiometrically transferring the methyl group to a cysteine residue in the enzyme. This is a suicide reaction: the enzyme is irreversibly inactivated.</text>
</comment>
<dbReference type="InterPro" id="IPR036631">
    <property type="entry name" value="MGMT_N_sf"/>
</dbReference>
<comment type="similarity">
    <text evidence="8">Belongs to the MGMT family.</text>
</comment>
<dbReference type="InterPro" id="IPR001497">
    <property type="entry name" value="MethylDNA_cys_MeTrfase_AS"/>
</dbReference>
<dbReference type="GO" id="GO:0003908">
    <property type="term" value="F:methylated-DNA-[protein]-cysteine S-methyltransferase activity"/>
    <property type="evidence" value="ECO:0007669"/>
    <property type="project" value="UniProtKB-EC"/>
</dbReference>
<dbReference type="PANTHER" id="PTHR10815">
    <property type="entry name" value="METHYLATED-DNA--PROTEIN-CYSTEINE METHYLTRANSFERASE"/>
    <property type="match status" value="1"/>
</dbReference>
<dbReference type="InterPro" id="IPR014048">
    <property type="entry name" value="MethylDNA_cys_MeTrfase_DNA-bd"/>
</dbReference>
<dbReference type="CDD" id="cd06445">
    <property type="entry name" value="ATase"/>
    <property type="match status" value="1"/>
</dbReference>
<feature type="domain" description="Methylated-DNA-[protein]-cysteine S-methyltransferase DNA binding" evidence="9">
    <location>
        <begin position="78"/>
        <end position="157"/>
    </location>
</feature>
<keyword evidence="3 8" id="KW-0489">Methyltransferase</keyword>
<keyword evidence="6 8" id="KW-0234">DNA repair</keyword>
<comment type="catalytic activity">
    <reaction evidence="7 8">
        <text>a 6-O-methyl-2'-deoxyguanosine in DNA + L-cysteinyl-[protein] = S-methyl-L-cysteinyl-[protein] + a 2'-deoxyguanosine in DNA</text>
        <dbReference type="Rhea" id="RHEA:24000"/>
        <dbReference type="Rhea" id="RHEA-COMP:10131"/>
        <dbReference type="Rhea" id="RHEA-COMP:10132"/>
        <dbReference type="Rhea" id="RHEA-COMP:11367"/>
        <dbReference type="Rhea" id="RHEA-COMP:11368"/>
        <dbReference type="ChEBI" id="CHEBI:29950"/>
        <dbReference type="ChEBI" id="CHEBI:82612"/>
        <dbReference type="ChEBI" id="CHEBI:85445"/>
        <dbReference type="ChEBI" id="CHEBI:85448"/>
        <dbReference type="EC" id="2.1.1.63"/>
    </reaction>
</comment>
<evidence type="ECO:0000256" key="8">
    <source>
        <dbReference type="HAMAP-Rule" id="MF_00772"/>
    </source>
</evidence>
<dbReference type="PANTHER" id="PTHR10815:SF5">
    <property type="entry name" value="METHYLATED-DNA--PROTEIN-CYSTEINE METHYLTRANSFERASE"/>
    <property type="match status" value="1"/>
</dbReference>
<keyword evidence="2 8" id="KW-0963">Cytoplasm</keyword>
<evidence type="ECO:0000313" key="12">
    <source>
        <dbReference type="Proteomes" id="UP001139031"/>
    </source>
</evidence>
<keyword evidence="4 8" id="KW-0808">Transferase</keyword>
<name>A0ABS7TPG2_9BACT</name>
<dbReference type="InterPro" id="IPR036217">
    <property type="entry name" value="MethylDNA_cys_MeTrfase_DNAb"/>
</dbReference>
<evidence type="ECO:0000256" key="5">
    <source>
        <dbReference type="ARBA" id="ARBA00022763"/>
    </source>
</evidence>
<dbReference type="Gene3D" id="1.10.10.10">
    <property type="entry name" value="Winged helix-like DNA-binding domain superfamily/Winged helix DNA-binding domain"/>
    <property type="match status" value="1"/>
</dbReference>
<organism evidence="11 12">
    <name type="scientific">Nannocystis pusilla</name>
    <dbReference type="NCBI Taxonomy" id="889268"/>
    <lineage>
        <taxon>Bacteria</taxon>
        <taxon>Pseudomonadati</taxon>
        <taxon>Myxococcota</taxon>
        <taxon>Polyangia</taxon>
        <taxon>Nannocystales</taxon>
        <taxon>Nannocystaceae</taxon>
        <taxon>Nannocystis</taxon>
    </lineage>
</organism>
<feature type="active site" description="Nucleophile; methyl group acceptor" evidence="8">
    <location>
        <position position="129"/>
    </location>
</feature>
<comment type="catalytic activity">
    <reaction evidence="1 8">
        <text>a 4-O-methyl-thymidine in DNA + L-cysteinyl-[protein] = a thymidine in DNA + S-methyl-L-cysteinyl-[protein]</text>
        <dbReference type="Rhea" id="RHEA:53428"/>
        <dbReference type="Rhea" id="RHEA-COMP:10131"/>
        <dbReference type="Rhea" id="RHEA-COMP:10132"/>
        <dbReference type="Rhea" id="RHEA-COMP:13555"/>
        <dbReference type="Rhea" id="RHEA-COMP:13556"/>
        <dbReference type="ChEBI" id="CHEBI:29950"/>
        <dbReference type="ChEBI" id="CHEBI:82612"/>
        <dbReference type="ChEBI" id="CHEBI:137386"/>
        <dbReference type="ChEBI" id="CHEBI:137387"/>
        <dbReference type="EC" id="2.1.1.63"/>
    </reaction>
</comment>
<evidence type="ECO:0000256" key="6">
    <source>
        <dbReference type="ARBA" id="ARBA00023204"/>
    </source>
</evidence>
<evidence type="ECO:0000259" key="9">
    <source>
        <dbReference type="Pfam" id="PF01035"/>
    </source>
</evidence>
<comment type="caution">
    <text evidence="11">The sequence shown here is derived from an EMBL/GenBank/DDBJ whole genome shotgun (WGS) entry which is preliminary data.</text>
</comment>
<gene>
    <name evidence="11" type="ORF">K7C98_12645</name>
</gene>
<dbReference type="InterPro" id="IPR008332">
    <property type="entry name" value="MethylG_MeTrfase_N"/>
</dbReference>
<dbReference type="EC" id="2.1.1.63" evidence="8"/>
<dbReference type="Proteomes" id="UP001139031">
    <property type="component" value="Unassembled WGS sequence"/>
</dbReference>
<comment type="subcellular location">
    <subcellularLocation>
        <location evidence="8">Cytoplasm</location>
    </subcellularLocation>
</comment>
<dbReference type="SUPFAM" id="SSF46767">
    <property type="entry name" value="Methylated DNA-protein cysteine methyltransferase, C-terminal domain"/>
    <property type="match status" value="1"/>
</dbReference>
<evidence type="ECO:0000313" key="11">
    <source>
        <dbReference type="EMBL" id="MBZ5710105.1"/>
    </source>
</evidence>
<dbReference type="SUPFAM" id="SSF53155">
    <property type="entry name" value="Methylated DNA-protein cysteine methyltransferase domain"/>
    <property type="match status" value="1"/>
</dbReference>
<protein>
    <recommendedName>
        <fullName evidence="8">Methylated-DNA--protein-cysteine methyltransferase</fullName>
        <ecNumber evidence="8">2.1.1.63</ecNumber>
    </recommendedName>
    <alternativeName>
        <fullName evidence="8">6-O-methylguanine-DNA methyltransferase</fullName>
        <shortName evidence="8">MGMT</shortName>
    </alternativeName>
    <alternativeName>
        <fullName evidence="8">O-6-methylguanine-DNA-alkyltransferase</fullName>
    </alternativeName>
</protein>
<proteinExistence type="inferred from homology"/>
<dbReference type="InterPro" id="IPR023546">
    <property type="entry name" value="MGMT"/>
</dbReference>
<dbReference type="InterPro" id="IPR036388">
    <property type="entry name" value="WH-like_DNA-bd_sf"/>
</dbReference>
<evidence type="ECO:0000256" key="7">
    <source>
        <dbReference type="ARBA" id="ARBA00049348"/>
    </source>
</evidence>
<dbReference type="RefSeq" id="WP_224191874.1">
    <property type="nucleotide sequence ID" value="NZ_JAIRAU010000011.1"/>
</dbReference>
<dbReference type="Pfam" id="PF01035">
    <property type="entry name" value="DNA_binding_1"/>
    <property type="match status" value="1"/>
</dbReference>
<evidence type="ECO:0000256" key="1">
    <source>
        <dbReference type="ARBA" id="ARBA00001286"/>
    </source>
</evidence>
<dbReference type="PROSITE" id="PS00374">
    <property type="entry name" value="MGMT"/>
    <property type="match status" value="1"/>
</dbReference>
<dbReference type="HAMAP" id="MF_00772">
    <property type="entry name" value="OGT"/>
    <property type="match status" value="1"/>
</dbReference>
<dbReference type="Gene3D" id="3.30.160.70">
    <property type="entry name" value="Methylated DNA-protein cysteine methyltransferase domain"/>
    <property type="match status" value="1"/>
</dbReference>
<dbReference type="GO" id="GO:0032259">
    <property type="term" value="P:methylation"/>
    <property type="evidence" value="ECO:0007669"/>
    <property type="project" value="UniProtKB-KW"/>
</dbReference>
<sequence>MTRLVQRILPSPLGPLRLVASDLALVGIYFPEHRPAPAHAGDDVARHPLLDHAARELDEYFIGRRRQFTVALDPRGTAFQRAVWRALADIRFGEQRSYADLARAIGNPRAVRAVGAANGRNPLSIVLPCHRVVATGGALTGYAGGLPAKKWLLAHEAGQMPGLSA</sequence>
<evidence type="ECO:0000256" key="3">
    <source>
        <dbReference type="ARBA" id="ARBA00022603"/>
    </source>
</evidence>
<dbReference type="EMBL" id="JAIRAU010000011">
    <property type="protein sequence ID" value="MBZ5710105.1"/>
    <property type="molecule type" value="Genomic_DNA"/>
</dbReference>